<name>A0AAX3N4X2_9BACL</name>
<dbReference type="Proteomes" id="UP001220962">
    <property type="component" value="Chromosome"/>
</dbReference>
<keyword evidence="1" id="KW-1133">Transmembrane helix</keyword>
<sequence length="57" mass="6477">MQTASAFGFFGLFIYLGTLAIGIYCLILFIKLARRGIKALDIYLNKHNDRGDYRDGM</sequence>
<gene>
    <name evidence="2" type="ORF">PUW23_07650</name>
</gene>
<protein>
    <recommendedName>
        <fullName evidence="4">DUF4083 domain-containing protein</fullName>
    </recommendedName>
</protein>
<evidence type="ECO:0000313" key="2">
    <source>
        <dbReference type="EMBL" id="WDH84079.1"/>
    </source>
</evidence>
<evidence type="ECO:0000256" key="1">
    <source>
        <dbReference type="SAM" id="Phobius"/>
    </source>
</evidence>
<dbReference type="RefSeq" id="WP_274359739.1">
    <property type="nucleotide sequence ID" value="NZ_CP118101.1"/>
</dbReference>
<accession>A0AAX3N4X2</accession>
<organism evidence="2 3">
    <name type="scientific">Paenibacillus urinalis</name>
    <dbReference type="NCBI Taxonomy" id="521520"/>
    <lineage>
        <taxon>Bacteria</taxon>
        <taxon>Bacillati</taxon>
        <taxon>Bacillota</taxon>
        <taxon>Bacilli</taxon>
        <taxon>Bacillales</taxon>
        <taxon>Paenibacillaceae</taxon>
        <taxon>Paenibacillus</taxon>
    </lineage>
</organism>
<feature type="transmembrane region" description="Helical" evidence="1">
    <location>
        <begin position="6"/>
        <end position="30"/>
    </location>
</feature>
<evidence type="ECO:0000313" key="3">
    <source>
        <dbReference type="Proteomes" id="UP001220962"/>
    </source>
</evidence>
<evidence type="ECO:0008006" key="4">
    <source>
        <dbReference type="Google" id="ProtNLM"/>
    </source>
</evidence>
<dbReference type="EMBL" id="CP118101">
    <property type="protein sequence ID" value="WDH84079.1"/>
    <property type="molecule type" value="Genomic_DNA"/>
</dbReference>
<keyword evidence="1" id="KW-0472">Membrane</keyword>
<reference evidence="2" key="1">
    <citation type="submission" date="2023-02" db="EMBL/GenBank/DDBJ databases">
        <title>Pathogen: clinical or host-associated sample.</title>
        <authorList>
            <person name="Hergert J."/>
            <person name="Casey R."/>
            <person name="Wagner J."/>
            <person name="Young E.L."/>
            <person name="Oakeson K.F."/>
        </authorList>
    </citation>
    <scope>NUCLEOTIDE SEQUENCE</scope>
    <source>
        <strain evidence="2">2022CK-00830</strain>
    </source>
</reference>
<proteinExistence type="predicted"/>
<dbReference type="AlphaFoldDB" id="A0AAX3N4X2"/>
<keyword evidence="1" id="KW-0812">Transmembrane</keyword>